<protein>
    <recommendedName>
        <fullName evidence="1">Protein HGH1 N-terminal domain-containing protein</fullName>
    </recommendedName>
</protein>
<dbReference type="Pfam" id="PF04063">
    <property type="entry name" value="DUF383"/>
    <property type="match status" value="1"/>
</dbReference>
<proteinExistence type="predicted"/>
<name>A0AAE0L9Y3_9CHLO</name>
<keyword evidence="3" id="KW-1185">Reference proteome</keyword>
<dbReference type="InterPro" id="IPR039717">
    <property type="entry name" value="Hgh1"/>
</dbReference>
<dbReference type="InterPro" id="IPR011989">
    <property type="entry name" value="ARM-like"/>
</dbReference>
<dbReference type="SUPFAM" id="SSF48371">
    <property type="entry name" value="ARM repeat"/>
    <property type="match status" value="1"/>
</dbReference>
<dbReference type="PANTHER" id="PTHR13387:SF9">
    <property type="entry name" value="PROTEIN HGH1 HOMOLOG"/>
    <property type="match status" value="1"/>
</dbReference>
<dbReference type="AlphaFoldDB" id="A0AAE0L9Y3"/>
<dbReference type="Proteomes" id="UP001190700">
    <property type="component" value="Unassembled WGS sequence"/>
</dbReference>
<evidence type="ECO:0000313" key="3">
    <source>
        <dbReference type="Proteomes" id="UP001190700"/>
    </source>
</evidence>
<comment type="caution">
    <text evidence="2">The sequence shown here is derived from an EMBL/GenBank/DDBJ whole genome shotgun (WGS) entry which is preliminary data.</text>
</comment>
<dbReference type="Gene3D" id="1.25.10.10">
    <property type="entry name" value="Leucine-rich Repeat Variant"/>
    <property type="match status" value="2"/>
</dbReference>
<dbReference type="InterPro" id="IPR016024">
    <property type="entry name" value="ARM-type_fold"/>
</dbReference>
<organism evidence="2 3">
    <name type="scientific">Cymbomonas tetramitiformis</name>
    <dbReference type="NCBI Taxonomy" id="36881"/>
    <lineage>
        <taxon>Eukaryota</taxon>
        <taxon>Viridiplantae</taxon>
        <taxon>Chlorophyta</taxon>
        <taxon>Pyramimonadophyceae</taxon>
        <taxon>Pyramimonadales</taxon>
        <taxon>Pyramimonadaceae</taxon>
        <taxon>Cymbomonas</taxon>
    </lineage>
</organism>
<gene>
    <name evidence="2" type="ORF">CYMTET_14410</name>
</gene>
<dbReference type="EMBL" id="LGRX02006022">
    <property type="protein sequence ID" value="KAK3277591.1"/>
    <property type="molecule type" value="Genomic_DNA"/>
</dbReference>
<evidence type="ECO:0000259" key="1">
    <source>
        <dbReference type="Pfam" id="PF04063"/>
    </source>
</evidence>
<sequence>MGDEIRELAEFLTHEKAEVRLQAVEIVSGLAASNDGVLQLVKVTDLIIPGLLRLLGGNDQEASAAAATLVNLSAVPQHSEAMIEGGLIGRIMELLRSKDCTQKKLLSMVLSNVTTVDKGAQRLCQENEGTKEGLWLAHVLSLFLSEQNDSDELAHLGNALYNVCRTTVGRKLLLAPGTGYVRALLPQLKAELPDRRLAAAETIRNCCLDKEVSLSLLLNEAGPDFFPSLLQPISGKDPFEPDSRVRQAVAEAVEMIAGHSEGCGQLWAAGAPELLRSGYADEQVPGVCEAMERTAEAFNARPDSELTQESR</sequence>
<evidence type="ECO:0000313" key="2">
    <source>
        <dbReference type="EMBL" id="KAK3277591.1"/>
    </source>
</evidence>
<dbReference type="PANTHER" id="PTHR13387">
    <property type="entry name" value="PROTEIN HGH1 HOMOLOG"/>
    <property type="match status" value="1"/>
</dbReference>
<feature type="domain" description="Protein HGH1 N-terminal" evidence="1">
    <location>
        <begin position="101"/>
        <end position="242"/>
    </location>
</feature>
<dbReference type="InterPro" id="IPR007205">
    <property type="entry name" value="Protein_HGH1_N"/>
</dbReference>
<accession>A0AAE0L9Y3</accession>
<reference evidence="2 3" key="1">
    <citation type="journal article" date="2015" name="Genome Biol. Evol.">
        <title>Comparative Genomics of a Bacterivorous Green Alga Reveals Evolutionary Causalities and Consequences of Phago-Mixotrophic Mode of Nutrition.</title>
        <authorList>
            <person name="Burns J.A."/>
            <person name="Paasch A."/>
            <person name="Narechania A."/>
            <person name="Kim E."/>
        </authorList>
    </citation>
    <scope>NUCLEOTIDE SEQUENCE [LARGE SCALE GENOMIC DNA]</scope>
    <source>
        <strain evidence="2 3">PLY_AMNH</strain>
    </source>
</reference>